<evidence type="ECO:0000256" key="2">
    <source>
        <dbReference type="SAM" id="SignalP"/>
    </source>
</evidence>
<feature type="chain" id="PRO_5040835117" description="BD-FAE-like domain-containing protein" evidence="2">
    <location>
        <begin position="19"/>
        <end position="317"/>
    </location>
</feature>
<feature type="signal peptide" evidence="2">
    <location>
        <begin position="1"/>
        <end position="18"/>
    </location>
</feature>
<dbReference type="InterPro" id="IPR049492">
    <property type="entry name" value="BD-FAE-like_dom"/>
</dbReference>
<keyword evidence="5" id="KW-1185">Reference proteome</keyword>
<dbReference type="OrthoDB" id="9794725at2"/>
<dbReference type="InterPro" id="IPR050300">
    <property type="entry name" value="GDXG_lipolytic_enzyme"/>
</dbReference>
<protein>
    <recommendedName>
        <fullName evidence="3">BD-FAE-like domain-containing protein</fullName>
    </recommendedName>
</protein>
<comment type="caution">
    <text evidence="4">The sequence shown here is derived from an EMBL/GenBank/DDBJ whole genome shotgun (WGS) entry which is preliminary data.</text>
</comment>
<dbReference type="Pfam" id="PF20434">
    <property type="entry name" value="BD-FAE"/>
    <property type="match status" value="1"/>
</dbReference>
<dbReference type="SUPFAM" id="SSF53474">
    <property type="entry name" value="alpha/beta-Hydrolases"/>
    <property type="match status" value="1"/>
</dbReference>
<evidence type="ECO:0000256" key="1">
    <source>
        <dbReference type="ARBA" id="ARBA00022801"/>
    </source>
</evidence>
<evidence type="ECO:0000313" key="5">
    <source>
        <dbReference type="Proteomes" id="UP000054223"/>
    </source>
</evidence>
<dbReference type="Proteomes" id="UP000054223">
    <property type="component" value="Unassembled WGS sequence"/>
</dbReference>
<dbReference type="AlphaFoldDB" id="A0A9X0L683"/>
<reference evidence="4 5" key="1">
    <citation type="submission" date="2015-11" db="EMBL/GenBank/DDBJ databases">
        <title>Solirubrum puertoriconensis gen. nov. an environmental bacteria isolated in Puerto Rico.</title>
        <authorList>
            <person name="Cuebas-Irizarry M.F."/>
            <person name="Montalvo-Rodriguez R."/>
        </authorList>
    </citation>
    <scope>NUCLEOTIDE SEQUENCE [LARGE SCALE GENOMIC DNA]</scope>
    <source>
        <strain evidence="4 5">MC1A</strain>
    </source>
</reference>
<dbReference type="EMBL" id="LNAL01000003">
    <property type="protein sequence ID" value="KUG09502.1"/>
    <property type="molecule type" value="Genomic_DNA"/>
</dbReference>
<gene>
    <name evidence="4" type="ORF">ASU33_17445</name>
</gene>
<accession>A0A9X0L683</accession>
<evidence type="ECO:0000313" key="4">
    <source>
        <dbReference type="EMBL" id="KUG09502.1"/>
    </source>
</evidence>
<dbReference type="GO" id="GO:0016787">
    <property type="term" value="F:hydrolase activity"/>
    <property type="evidence" value="ECO:0007669"/>
    <property type="project" value="UniProtKB-KW"/>
</dbReference>
<dbReference type="InterPro" id="IPR029058">
    <property type="entry name" value="AB_hydrolase_fold"/>
</dbReference>
<dbReference type="PANTHER" id="PTHR48081:SF6">
    <property type="entry name" value="PEPTIDASE S9 PROLYL OLIGOPEPTIDASE CATALYTIC DOMAIN-CONTAINING PROTEIN"/>
    <property type="match status" value="1"/>
</dbReference>
<feature type="domain" description="BD-FAE-like" evidence="3">
    <location>
        <begin position="55"/>
        <end position="253"/>
    </location>
</feature>
<evidence type="ECO:0000259" key="3">
    <source>
        <dbReference type="Pfam" id="PF20434"/>
    </source>
</evidence>
<name>A0A9X0L683_SOLP1</name>
<dbReference type="PANTHER" id="PTHR48081">
    <property type="entry name" value="AB HYDROLASE SUPERFAMILY PROTEIN C4A8.06C"/>
    <property type="match status" value="1"/>
</dbReference>
<sequence length="317" mass="34269">MKKLLAAALLSLPLMSQAQTVVPLYDKAVPNARPCNTKEVQQERGRISGVTVPTLTVYLPAKPDSAQAAVIICPGGGYVRLATEHEGHEVAKAFNEAGVAAFVLKYRLPDDACMTNKELVPLQDAQQAIKLVRDNSRKWNINPSRVGVLGFSAGGHVASSVGTKFGQAVIPNAANTNLRPDFLILGYPVISFSDNLAHPGSREHLIGKTPAADRVVAYSNDRQVTAQTPPTFLMHAADDKSVPVGNTLAFFQALQHHQVPAEMHIYQRGGHGFGLHNPTSPDKWFERALNWMRSNRLIADKPAAVADAPAPKTKKAR</sequence>
<dbReference type="RefSeq" id="WP_059067521.1">
    <property type="nucleotide sequence ID" value="NZ_LNAL01000003.1"/>
</dbReference>
<keyword evidence="2" id="KW-0732">Signal</keyword>
<proteinExistence type="predicted"/>
<organism evidence="4 5">
    <name type="scientific">Solirubrum puertoriconensis</name>
    <dbReference type="NCBI Taxonomy" id="1751427"/>
    <lineage>
        <taxon>Bacteria</taxon>
        <taxon>Pseudomonadati</taxon>
        <taxon>Bacteroidota</taxon>
        <taxon>Cytophagia</taxon>
        <taxon>Cytophagales</taxon>
    </lineage>
</organism>
<keyword evidence="1" id="KW-0378">Hydrolase</keyword>
<dbReference type="Gene3D" id="3.40.50.1820">
    <property type="entry name" value="alpha/beta hydrolase"/>
    <property type="match status" value="1"/>
</dbReference>